<keyword evidence="1" id="KW-1133">Transmembrane helix</keyword>
<protein>
    <submittedName>
        <fullName evidence="2">Uncharacterized protein</fullName>
    </submittedName>
</protein>
<keyword evidence="1" id="KW-0472">Membrane</keyword>
<keyword evidence="1" id="KW-0812">Transmembrane</keyword>
<proteinExistence type="predicted"/>
<keyword evidence="3" id="KW-1185">Reference proteome</keyword>
<organism evidence="2 3">
    <name type="scientific">Niastella soli</name>
    <dbReference type="NCBI Taxonomy" id="2821487"/>
    <lineage>
        <taxon>Bacteria</taxon>
        <taxon>Pseudomonadati</taxon>
        <taxon>Bacteroidota</taxon>
        <taxon>Chitinophagia</taxon>
        <taxon>Chitinophagales</taxon>
        <taxon>Chitinophagaceae</taxon>
        <taxon>Niastella</taxon>
    </lineage>
</organism>
<gene>
    <name evidence="2" type="ORF">J7I42_08450</name>
</gene>
<dbReference type="RefSeq" id="WP_209138337.1">
    <property type="nucleotide sequence ID" value="NZ_JAGHKO010000001.1"/>
</dbReference>
<feature type="transmembrane region" description="Helical" evidence="1">
    <location>
        <begin position="298"/>
        <end position="319"/>
    </location>
</feature>
<dbReference type="Proteomes" id="UP000677244">
    <property type="component" value="Unassembled WGS sequence"/>
</dbReference>
<sequence>MENRNNILIELREISPVVADISYQAPYVVPAGYFEGLPNRLLQLVKALDATPPVLPQSSHPYQVPAGYFDGLANTILQRVKGEEATLSSGLQQANNNLYQVPQGYFEGFANTVLQRVKGEEATLSSDLQQANNNPYQVPQGYFEGFANAVLQKVKQEETTLSPLLQQANNNPYQVPTDYFNNLPAIILNRVKTQATENVKEELEIVSPLLGQIGKKMPFSTPAGYFEELGENAIAGAQAIDFVNDALENGSPLTNGLKRMQVYQVPAGYFEQLPGQVLKAVRAQQPARVVSMSFTRRILRYAAAAVVAGLIITGGVLYLNRGIDVTDGGGAIAASLDSVSDDILENYLENQTPAPAEPALAANTDELTVSDMKDMLADVSDEDLQQYLEKYSTVKDIQTN</sequence>
<evidence type="ECO:0000313" key="3">
    <source>
        <dbReference type="Proteomes" id="UP000677244"/>
    </source>
</evidence>
<reference evidence="2 3" key="1">
    <citation type="submission" date="2021-03" db="EMBL/GenBank/DDBJ databases">
        <title>Assistant Professor.</title>
        <authorList>
            <person name="Huq M.A."/>
        </authorList>
    </citation>
    <scope>NUCLEOTIDE SEQUENCE [LARGE SCALE GENOMIC DNA]</scope>
    <source>
        <strain evidence="2 3">MAH-29</strain>
    </source>
</reference>
<name>A0ABS3YQY7_9BACT</name>
<evidence type="ECO:0000313" key="2">
    <source>
        <dbReference type="EMBL" id="MBO9200285.1"/>
    </source>
</evidence>
<comment type="caution">
    <text evidence="2">The sequence shown here is derived from an EMBL/GenBank/DDBJ whole genome shotgun (WGS) entry which is preliminary data.</text>
</comment>
<evidence type="ECO:0000256" key="1">
    <source>
        <dbReference type="SAM" id="Phobius"/>
    </source>
</evidence>
<dbReference type="EMBL" id="JAGHKO010000001">
    <property type="protein sequence ID" value="MBO9200285.1"/>
    <property type="molecule type" value="Genomic_DNA"/>
</dbReference>
<accession>A0ABS3YQY7</accession>